<proteinExistence type="predicted"/>
<organism evidence="2 3">
    <name type="scientific">Pleuronectes platessa</name>
    <name type="common">European plaice</name>
    <dbReference type="NCBI Taxonomy" id="8262"/>
    <lineage>
        <taxon>Eukaryota</taxon>
        <taxon>Metazoa</taxon>
        <taxon>Chordata</taxon>
        <taxon>Craniata</taxon>
        <taxon>Vertebrata</taxon>
        <taxon>Euteleostomi</taxon>
        <taxon>Actinopterygii</taxon>
        <taxon>Neopterygii</taxon>
        <taxon>Teleostei</taxon>
        <taxon>Neoteleostei</taxon>
        <taxon>Acanthomorphata</taxon>
        <taxon>Carangaria</taxon>
        <taxon>Pleuronectiformes</taxon>
        <taxon>Pleuronectoidei</taxon>
        <taxon>Pleuronectidae</taxon>
        <taxon>Pleuronectes</taxon>
    </lineage>
</organism>
<protein>
    <submittedName>
        <fullName evidence="2">Uncharacterized protein</fullName>
    </submittedName>
</protein>
<dbReference type="AlphaFoldDB" id="A0A9N7YTZ9"/>
<comment type="caution">
    <text evidence="2">The sequence shown here is derived from an EMBL/GenBank/DDBJ whole genome shotgun (WGS) entry which is preliminary data.</text>
</comment>
<name>A0A9N7YTZ9_PLEPL</name>
<evidence type="ECO:0000313" key="2">
    <source>
        <dbReference type="EMBL" id="CAB1439836.1"/>
    </source>
</evidence>
<dbReference type="EMBL" id="CADEAL010002336">
    <property type="protein sequence ID" value="CAB1439836.1"/>
    <property type="molecule type" value="Genomic_DNA"/>
</dbReference>
<feature type="region of interest" description="Disordered" evidence="1">
    <location>
        <begin position="84"/>
        <end position="110"/>
    </location>
</feature>
<dbReference type="Proteomes" id="UP001153269">
    <property type="component" value="Unassembled WGS sequence"/>
</dbReference>
<evidence type="ECO:0000313" key="3">
    <source>
        <dbReference type="Proteomes" id="UP001153269"/>
    </source>
</evidence>
<reference evidence="2" key="1">
    <citation type="submission" date="2020-03" db="EMBL/GenBank/DDBJ databases">
        <authorList>
            <person name="Weist P."/>
        </authorList>
    </citation>
    <scope>NUCLEOTIDE SEQUENCE</scope>
</reference>
<gene>
    <name evidence="2" type="ORF">PLEPLA_LOCUS27604</name>
</gene>
<feature type="compositionally biased region" description="Low complexity" evidence="1">
    <location>
        <begin position="93"/>
        <end position="110"/>
    </location>
</feature>
<feature type="region of interest" description="Disordered" evidence="1">
    <location>
        <begin position="60"/>
        <end position="79"/>
    </location>
</feature>
<accession>A0A9N7YTZ9</accession>
<evidence type="ECO:0000256" key="1">
    <source>
        <dbReference type="SAM" id="MobiDB-lite"/>
    </source>
</evidence>
<sequence length="110" mass="11816">MIKCRFYYRLITAEVCDIISDARRFGVATVSSVTSQAPARQGLAFTPRFGVASASGVNPAGQENDYAKQGSDPSMCHQLVPQVPSEGQAQHTPSLLPNSPPLALLWPTDQ</sequence>
<keyword evidence="3" id="KW-1185">Reference proteome</keyword>